<evidence type="ECO:0000313" key="2">
    <source>
        <dbReference type="EMBL" id="KXF77618.1"/>
    </source>
</evidence>
<dbReference type="OrthoDB" id="7206808at2"/>
<dbReference type="AlphaFoldDB" id="A0A135HWR0"/>
<dbReference type="Pfam" id="PF06035">
    <property type="entry name" value="Peptidase_C93"/>
    <property type="match status" value="1"/>
</dbReference>
<name>A0A135HWR0_9HYPH</name>
<protein>
    <submittedName>
        <fullName evidence="2">Transglutaminase</fullName>
    </submittedName>
</protein>
<dbReference type="InterPro" id="IPR010319">
    <property type="entry name" value="Transglutaminase-like_Cys_pept"/>
</dbReference>
<dbReference type="PANTHER" id="PTHR39327">
    <property type="match status" value="1"/>
</dbReference>
<sequence>MKCKTVLAGVLFLIGTAAAQAAQFGLPSPWMNSGGRTTQPIGHYEFCQRYADECNIVSKSDRPVVLTPDLWRKVIEINNQVNTAIEARTDMEMWGKPEVWSYPTKYGDCEDYALLKRQLLQEAGVPVNTLLITVVRQTNGDGHAVLTMRTDRGDFILDNLEPRVLVWNQTEYQYLKRQSTRNTGVWVAIDDDRQILVGSIKE</sequence>
<dbReference type="EMBL" id="LNTU01000012">
    <property type="protein sequence ID" value="KXF77618.1"/>
    <property type="molecule type" value="Genomic_DNA"/>
</dbReference>
<accession>A0A135HWR0</accession>
<organism evidence="2 3">
    <name type="scientific">Paramesorhizobium deserti</name>
    <dbReference type="NCBI Taxonomy" id="1494590"/>
    <lineage>
        <taxon>Bacteria</taxon>
        <taxon>Pseudomonadati</taxon>
        <taxon>Pseudomonadota</taxon>
        <taxon>Alphaproteobacteria</taxon>
        <taxon>Hyphomicrobiales</taxon>
        <taxon>Phyllobacteriaceae</taxon>
        <taxon>Paramesorhizobium</taxon>
    </lineage>
</organism>
<dbReference type="PANTHER" id="PTHR39327:SF1">
    <property type="entry name" value="BLR5470 PROTEIN"/>
    <property type="match status" value="1"/>
</dbReference>
<proteinExistence type="predicted"/>
<feature type="chain" id="PRO_5007465369" evidence="1">
    <location>
        <begin position="22"/>
        <end position="202"/>
    </location>
</feature>
<reference evidence="2 3" key="1">
    <citation type="submission" date="2015-11" db="EMBL/GenBank/DDBJ databases">
        <title>Draft genome sequence of Paramesorhizobium deserti A-3-E, a strain highly resistant to diverse beta-lactam antibiotics.</title>
        <authorList>
            <person name="Lv R."/>
            <person name="Yang X."/>
            <person name="Fang N."/>
            <person name="Guo J."/>
            <person name="Luo X."/>
            <person name="Peng F."/>
            <person name="Yang R."/>
            <person name="Cui Y."/>
            <person name="Fang C."/>
            <person name="Song Y."/>
        </authorList>
    </citation>
    <scope>NUCLEOTIDE SEQUENCE [LARGE SCALE GENOMIC DNA]</scope>
    <source>
        <strain evidence="2 3">A-3-E</strain>
    </source>
</reference>
<dbReference type="STRING" id="1494590.ATN84_09690"/>
<gene>
    <name evidence="2" type="ORF">ATN84_09690</name>
</gene>
<keyword evidence="1" id="KW-0732">Signal</keyword>
<evidence type="ECO:0000256" key="1">
    <source>
        <dbReference type="SAM" id="SignalP"/>
    </source>
</evidence>
<feature type="signal peptide" evidence="1">
    <location>
        <begin position="1"/>
        <end position="21"/>
    </location>
</feature>
<dbReference type="RefSeq" id="WP_068881802.1">
    <property type="nucleotide sequence ID" value="NZ_LNTU01000012.1"/>
</dbReference>
<evidence type="ECO:0000313" key="3">
    <source>
        <dbReference type="Proteomes" id="UP000070107"/>
    </source>
</evidence>
<dbReference type="Proteomes" id="UP000070107">
    <property type="component" value="Unassembled WGS sequence"/>
</dbReference>
<keyword evidence="3" id="KW-1185">Reference proteome</keyword>
<dbReference type="Gene3D" id="3.10.620.30">
    <property type="match status" value="1"/>
</dbReference>
<comment type="caution">
    <text evidence="2">The sequence shown here is derived from an EMBL/GenBank/DDBJ whole genome shotgun (WGS) entry which is preliminary data.</text>
</comment>